<feature type="domain" description="B3/B4 tRNA-binding" evidence="1">
    <location>
        <begin position="67"/>
        <end position="222"/>
    </location>
</feature>
<name>A0A1G6YHR3_9EURY</name>
<organism evidence="2 3">
    <name type="scientific">Natrinema hispanicum</name>
    <dbReference type="NCBI Taxonomy" id="392421"/>
    <lineage>
        <taxon>Archaea</taxon>
        <taxon>Methanobacteriati</taxon>
        <taxon>Methanobacteriota</taxon>
        <taxon>Stenosarchaea group</taxon>
        <taxon>Halobacteria</taxon>
        <taxon>Halobacteriales</taxon>
        <taxon>Natrialbaceae</taxon>
        <taxon>Natrinema</taxon>
    </lineage>
</organism>
<dbReference type="SUPFAM" id="SSF56037">
    <property type="entry name" value="PheT/TilS domain"/>
    <property type="match status" value="1"/>
</dbReference>
<dbReference type="InterPro" id="IPR020825">
    <property type="entry name" value="Phe-tRNA_synthase-like_B3/B4"/>
</dbReference>
<gene>
    <name evidence="2" type="ORF">SAMN05192552_10678</name>
</gene>
<dbReference type="Gene3D" id="3.50.40.10">
    <property type="entry name" value="Phenylalanyl-trna Synthetase, Chain B, domain 3"/>
    <property type="match status" value="1"/>
</dbReference>
<dbReference type="PANTHER" id="PTHR39209">
    <property type="match status" value="1"/>
</dbReference>
<dbReference type="Proteomes" id="UP000324021">
    <property type="component" value="Unassembled WGS sequence"/>
</dbReference>
<sequence length="228" mass="25193">MICSPTVVPATADVRQSFPDITALGYRLQLASHTEPIGLALSAEWHRLHERWRHRCLKGITADPFIAAYAEVYERFGLDPAETTSSMQKLIERYLLSDSPNSVPTIHPIVNVVNVAAVDSLIPLRTFDVDRTDGSLRLELTTGGESFHPLGAAEPTTLPANVLVFRDDETVLSRFGYRDGEKRKITANTKCIWLLGCRNPGVSNDVRTGLNQALNLLQRGSDVELALE</sequence>
<evidence type="ECO:0000313" key="2">
    <source>
        <dbReference type="EMBL" id="SDD90034.1"/>
    </source>
</evidence>
<dbReference type="EMBL" id="FMZP01000067">
    <property type="protein sequence ID" value="SDD90034.1"/>
    <property type="molecule type" value="Genomic_DNA"/>
</dbReference>
<protein>
    <submittedName>
        <fullName evidence="2">B3/B4 domain-containing protein (DNA/RNA-binding domain of Phe-tRNA-synthetase)</fullName>
    </submittedName>
</protein>
<dbReference type="Pfam" id="PF03483">
    <property type="entry name" value="B3_4"/>
    <property type="match status" value="1"/>
</dbReference>
<dbReference type="GO" id="GO:0003723">
    <property type="term" value="F:RNA binding"/>
    <property type="evidence" value="ECO:0007669"/>
    <property type="project" value="InterPro"/>
</dbReference>
<dbReference type="AlphaFoldDB" id="A0A1G6YHR3"/>
<dbReference type="SMART" id="SM00873">
    <property type="entry name" value="B3_4"/>
    <property type="match status" value="1"/>
</dbReference>
<dbReference type="InterPro" id="IPR005146">
    <property type="entry name" value="B3/B4_tRNA-bd"/>
</dbReference>
<proteinExistence type="predicted"/>
<evidence type="ECO:0000259" key="1">
    <source>
        <dbReference type="SMART" id="SM00873"/>
    </source>
</evidence>
<accession>A0A1G6YHR3</accession>
<reference evidence="2 3" key="1">
    <citation type="submission" date="2016-10" db="EMBL/GenBank/DDBJ databases">
        <authorList>
            <person name="Varghese N."/>
            <person name="Submissions S."/>
        </authorList>
    </citation>
    <scope>NUCLEOTIDE SEQUENCE [LARGE SCALE GENOMIC DNA]</scope>
    <source>
        <strain evidence="2 3">CDM_1</strain>
    </source>
</reference>
<dbReference type="RefSeq" id="WP_149782676.1">
    <property type="nucleotide sequence ID" value="NZ_FMZP01000067.1"/>
</dbReference>
<dbReference type="PANTHER" id="PTHR39209:SF2">
    <property type="entry name" value="CYTOPLASMIC PROTEIN"/>
    <property type="match status" value="1"/>
</dbReference>
<evidence type="ECO:0000313" key="3">
    <source>
        <dbReference type="Proteomes" id="UP000324021"/>
    </source>
</evidence>
<dbReference type="GO" id="GO:0004826">
    <property type="term" value="F:phenylalanine-tRNA ligase activity"/>
    <property type="evidence" value="ECO:0007669"/>
    <property type="project" value="InterPro"/>
</dbReference>